<evidence type="ECO:0000256" key="2">
    <source>
        <dbReference type="ARBA" id="ARBA00012438"/>
    </source>
</evidence>
<evidence type="ECO:0000256" key="3">
    <source>
        <dbReference type="ARBA" id="ARBA00022553"/>
    </source>
</evidence>
<dbReference type="InterPro" id="IPR036890">
    <property type="entry name" value="HATPase_C_sf"/>
</dbReference>
<dbReference type="Pfam" id="PF02518">
    <property type="entry name" value="HATPase_c"/>
    <property type="match status" value="1"/>
</dbReference>
<dbReference type="PANTHER" id="PTHR43711:SF1">
    <property type="entry name" value="HISTIDINE KINASE 1"/>
    <property type="match status" value="1"/>
</dbReference>
<keyword evidence="11" id="KW-0067">ATP-binding</keyword>
<evidence type="ECO:0000313" key="11">
    <source>
        <dbReference type="EMBL" id="MDS0280606.1"/>
    </source>
</evidence>
<keyword evidence="11" id="KW-0547">Nucleotide-binding</keyword>
<evidence type="ECO:0000256" key="5">
    <source>
        <dbReference type="ARBA" id="ARBA00022777"/>
    </source>
</evidence>
<dbReference type="SUPFAM" id="SSF55785">
    <property type="entry name" value="PYP-like sensor domain (PAS domain)"/>
    <property type="match status" value="1"/>
</dbReference>
<dbReference type="Pfam" id="PF08448">
    <property type="entry name" value="PAS_4"/>
    <property type="match status" value="1"/>
</dbReference>
<keyword evidence="6" id="KW-0902">Two-component regulatory system</keyword>
<dbReference type="RefSeq" id="WP_310898454.1">
    <property type="nucleotide sequence ID" value="NZ_JAMQOS010000001.1"/>
</dbReference>
<dbReference type="InterPro" id="IPR003594">
    <property type="entry name" value="HATPase_dom"/>
</dbReference>
<dbReference type="CDD" id="cd00082">
    <property type="entry name" value="HisKA"/>
    <property type="match status" value="1"/>
</dbReference>
<keyword evidence="7" id="KW-0175">Coiled coil</keyword>
<dbReference type="SUPFAM" id="SSF47384">
    <property type="entry name" value="Homodimeric domain of signal transducing histidine kinase"/>
    <property type="match status" value="1"/>
</dbReference>
<dbReference type="InterPro" id="IPR050736">
    <property type="entry name" value="Sensor_HK_Regulatory"/>
</dbReference>
<dbReference type="SMART" id="SM00387">
    <property type="entry name" value="HATPase_c"/>
    <property type="match status" value="1"/>
</dbReference>
<dbReference type="EMBL" id="JAMQOS010000001">
    <property type="protein sequence ID" value="MDS0280606.1"/>
    <property type="molecule type" value="Genomic_DNA"/>
</dbReference>
<dbReference type="GO" id="GO:0005524">
    <property type="term" value="F:ATP binding"/>
    <property type="evidence" value="ECO:0007669"/>
    <property type="project" value="UniProtKB-KW"/>
</dbReference>
<keyword evidence="3" id="KW-0597">Phosphoprotein</keyword>
<sequence length="515" mass="55325">MVDRGTAAELLYVGPDPDGTIVTRLRSGLTSASVTVAADLSTLDARLDADPDCVVVHHDLPDGTGFDADDLVRAADPVVPVVLLAEPTGTVAATAVERDLHGFVPLSDGRPADRLVGTVERALEGARTDLPAGAQPADDTGDVRWKADILDQLFERLPVHLYVKDADARHVRVSQAHTDDPSTVVGRSDLYSRLVPAGEASKGLADDLDVIESGESIVDREEYYASRDEWYLTSKVPRYDGDGNIVGLIGVSREITERRKAQERLEALNERLEQFVSTASHDLRNPLTVARGRVEHERDQRDSDHLAAAEHALTRMESLVDDLLTLARGENDIQRTDHLQLSAVARSCWADVPTDGATLHVETDLEFEGARGRVRQLLENLFRNAVEHSSTGNRNTQRPDDAVEHGSTTPDSQARQDAAGQGSADDADTTAAAVNVRVGALSSDAGFFVADDGTGIPESERDTVFESGYSTQDTGTGFGLSIVEDVAQAHGWTVEVTAAESGGARFEVTGLDVLD</sequence>
<dbReference type="Pfam" id="PF00512">
    <property type="entry name" value="HisKA"/>
    <property type="match status" value="1"/>
</dbReference>
<dbReference type="Gene3D" id="3.30.565.10">
    <property type="entry name" value="Histidine kinase-like ATPase, C-terminal domain"/>
    <property type="match status" value="1"/>
</dbReference>
<proteinExistence type="predicted"/>
<evidence type="ECO:0000256" key="6">
    <source>
        <dbReference type="ARBA" id="ARBA00023012"/>
    </source>
</evidence>
<dbReference type="InterPro" id="IPR013656">
    <property type="entry name" value="PAS_4"/>
</dbReference>
<dbReference type="CDD" id="cd00075">
    <property type="entry name" value="HATPase"/>
    <property type="match status" value="1"/>
</dbReference>
<dbReference type="InterPro" id="IPR004358">
    <property type="entry name" value="Sig_transdc_His_kin-like_C"/>
</dbReference>
<comment type="catalytic activity">
    <reaction evidence="1">
        <text>ATP + protein L-histidine = ADP + protein N-phospho-L-histidine.</text>
        <dbReference type="EC" id="2.7.13.3"/>
    </reaction>
</comment>
<comment type="caution">
    <text evidence="11">The sequence shown here is derived from an EMBL/GenBank/DDBJ whole genome shotgun (WGS) entry which is preliminary data.</text>
</comment>
<keyword evidence="12" id="KW-1185">Reference proteome</keyword>
<dbReference type="EC" id="2.7.13.3" evidence="2"/>
<keyword evidence="4" id="KW-0808">Transferase</keyword>
<dbReference type="Proteomes" id="UP001268864">
    <property type="component" value="Unassembled WGS sequence"/>
</dbReference>
<dbReference type="InterPro" id="IPR011006">
    <property type="entry name" value="CheY-like_superfamily"/>
</dbReference>
<organism evidence="11 12">
    <name type="scientific">Haloarcula onubensis</name>
    <dbReference type="NCBI Taxonomy" id="2950539"/>
    <lineage>
        <taxon>Archaea</taxon>
        <taxon>Methanobacteriati</taxon>
        <taxon>Methanobacteriota</taxon>
        <taxon>Stenosarchaea group</taxon>
        <taxon>Halobacteria</taxon>
        <taxon>Halobacteriales</taxon>
        <taxon>Haloarculaceae</taxon>
        <taxon>Haloarcula</taxon>
    </lineage>
</organism>
<dbReference type="InterPro" id="IPR003661">
    <property type="entry name" value="HisK_dim/P_dom"/>
</dbReference>
<accession>A0ABU2FIL8</accession>
<dbReference type="InterPro" id="IPR000700">
    <property type="entry name" value="PAS-assoc_C"/>
</dbReference>
<dbReference type="SUPFAM" id="SSF52172">
    <property type="entry name" value="CheY-like"/>
    <property type="match status" value="1"/>
</dbReference>
<feature type="compositionally biased region" description="Low complexity" evidence="8">
    <location>
        <begin position="411"/>
        <end position="427"/>
    </location>
</feature>
<evidence type="ECO:0000256" key="4">
    <source>
        <dbReference type="ARBA" id="ARBA00022679"/>
    </source>
</evidence>
<dbReference type="Gene3D" id="3.30.450.20">
    <property type="entry name" value="PAS domain"/>
    <property type="match status" value="1"/>
</dbReference>
<dbReference type="InterPro" id="IPR005467">
    <property type="entry name" value="His_kinase_dom"/>
</dbReference>
<name>A0ABU2FIL8_9EURY</name>
<dbReference type="InterPro" id="IPR035965">
    <property type="entry name" value="PAS-like_dom_sf"/>
</dbReference>
<dbReference type="PRINTS" id="PR00344">
    <property type="entry name" value="BCTRLSENSOR"/>
</dbReference>
<dbReference type="Gene3D" id="1.10.287.130">
    <property type="match status" value="1"/>
</dbReference>
<dbReference type="SUPFAM" id="SSF55874">
    <property type="entry name" value="ATPase domain of HSP90 chaperone/DNA topoisomerase II/histidine kinase"/>
    <property type="match status" value="1"/>
</dbReference>
<reference evidence="11 12" key="1">
    <citation type="submission" date="2022-06" db="EMBL/GenBank/DDBJ databases">
        <title>Halomicroarcula sp. a new haloarchaeum isolate from saline soil.</title>
        <authorList>
            <person name="Strakova D."/>
            <person name="Galisteo C."/>
            <person name="Sanchez-Porro C."/>
            <person name="Ventosa A."/>
        </authorList>
    </citation>
    <scope>NUCLEOTIDE SEQUENCE [LARGE SCALE GENOMIC DNA]</scope>
    <source>
        <strain evidence="11 12">S3CR25-11</strain>
    </source>
</reference>
<dbReference type="PROSITE" id="PS50109">
    <property type="entry name" value="HIS_KIN"/>
    <property type="match status" value="1"/>
</dbReference>
<feature type="compositionally biased region" description="Polar residues" evidence="8">
    <location>
        <begin position="387"/>
        <end position="396"/>
    </location>
</feature>
<evidence type="ECO:0000256" key="8">
    <source>
        <dbReference type="SAM" id="MobiDB-lite"/>
    </source>
</evidence>
<evidence type="ECO:0000259" key="10">
    <source>
        <dbReference type="PROSITE" id="PS50113"/>
    </source>
</evidence>
<feature type="region of interest" description="Disordered" evidence="8">
    <location>
        <begin position="385"/>
        <end position="427"/>
    </location>
</feature>
<evidence type="ECO:0000256" key="1">
    <source>
        <dbReference type="ARBA" id="ARBA00000085"/>
    </source>
</evidence>
<feature type="domain" description="Histidine kinase" evidence="9">
    <location>
        <begin position="278"/>
        <end position="509"/>
    </location>
</feature>
<dbReference type="PANTHER" id="PTHR43711">
    <property type="entry name" value="TWO-COMPONENT HISTIDINE KINASE"/>
    <property type="match status" value="1"/>
</dbReference>
<feature type="coiled-coil region" evidence="7">
    <location>
        <begin position="251"/>
        <end position="278"/>
    </location>
</feature>
<feature type="domain" description="PAC" evidence="10">
    <location>
        <begin position="212"/>
        <end position="267"/>
    </location>
</feature>
<keyword evidence="5" id="KW-0418">Kinase</keyword>
<dbReference type="InterPro" id="IPR036097">
    <property type="entry name" value="HisK_dim/P_sf"/>
</dbReference>
<evidence type="ECO:0000256" key="7">
    <source>
        <dbReference type="SAM" id="Coils"/>
    </source>
</evidence>
<evidence type="ECO:0000313" key="12">
    <source>
        <dbReference type="Proteomes" id="UP001268864"/>
    </source>
</evidence>
<protein>
    <recommendedName>
        <fullName evidence="2">histidine kinase</fullName>
        <ecNumber evidence="2">2.7.13.3</ecNumber>
    </recommendedName>
</protein>
<dbReference type="PROSITE" id="PS50113">
    <property type="entry name" value="PAC"/>
    <property type="match status" value="1"/>
</dbReference>
<gene>
    <name evidence="11" type="ORF">NDI86_00630</name>
</gene>
<evidence type="ECO:0000259" key="9">
    <source>
        <dbReference type="PROSITE" id="PS50109"/>
    </source>
</evidence>
<dbReference type="SMART" id="SM00388">
    <property type="entry name" value="HisKA"/>
    <property type="match status" value="1"/>
</dbReference>